<dbReference type="GO" id="GO:0005737">
    <property type="term" value="C:cytoplasm"/>
    <property type="evidence" value="ECO:0007669"/>
    <property type="project" value="TreeGrafter"/>
</dbReference>
<dbReference type="PANTHER" id="PTHR42850">
    <property type="entry name" value="METALLOPHOSPHOESTERASE"/>
    <property type="match status" value="1"/>
</dbReference>
<dbReference type="NCBIfam" id="TIGR00040">
    <property type="entry name" value="yfcE"/>
    <property type="match status" value="1"/>
</dbReference>
<dbReference type="InterPro" id="IPR000979">
    <property type="entry name" value="Phosphodiesterase_MJ0936/Vps29"/>
</dbReference>
<comment type="cofactor">
    <cofactor evidence="2">
        <name>a divalent metal cation</name>
        <dbReference type="ChEBI" id="CHEBI:60240"/>
    </cofactor>
</comment>
<dbReference type="GO" id="GO:0046872">
    <property type="term" value="F:metal ion binding"/>
    <property type="evidence" value="ECO:0007669"/>
    <property type="project" value="UniProtKB-KW"/>
</dbReference>
<evidence type="ECO:0000313" key="5">
    <source>
        <dbReference type="Proteomes" id="UP000230056"/>
    </source>
</evidence>
<gene>
    <name evidence="4" type="ORF">CTM72_09365</name>
</gene>
<organism evidence="4 5">
    <name type="scientific">Fusobacterium pseudoperiodonticum</name>
    <dbReference type="NCBI Taxonomy" id="2663009"/>
    <lineage>
        <taxon>Bacteria</taxon>
        <taxon>Fusobacteriati</taxon>
        <taxon>Fusobacteriota</taxon>
        <taxon>Fusobacteriia</taxon>
        <taxon>Fusobacteriales</taxon>
        <taxon>Fusobacteriaceae</taxon>
        <taxon>Fusobacterium</taxon>
    </lineage>
</organism>
<name>A0A2D3NWW6_9FUSO</name>
<dbReference type="PIRSF" id="PIRSF000883">
    <property type="entry name" value="Pesterase_MJ0912"/>
    <property type="match status" value="1"/>
</dbReference>
<feature type="domain" description="Calcineurin-like phosphoesterase" evidence="3">
    <location>
        <begin position="1"/>
        <end position="192"/>
    </location>
</feature>
<dbReference type="PANTHER" id="PTHR42850:SF2">
    <property type="entry name" value="BLL5683 PROTEIN"/>
    <property type="match status" value="1"/>
</dbReference>
<reference evidence="4 5" key="1">
    <citation type="submission" date="2017-11" db="EMBL/GenBank/DDBJ databases">
        <title>Genome sequencing of Fusobacterium periodonticum KCOM 1261.</title>
        <authorList>
            <person name="Kook J.-K."/>
            <person name="Park S.-N."/>
            <person name="Lim Y.K."/>
        </authorList>
    </citation>
    <scope>NUCLEOTIDE SEQUENCE [LARGE SCALE GENOMIC DNA]</scope>
    <source>
        <strain evidence="4 5">KCOM 1261</strain>
    </source>
</reference>
<dbReference type="EC" id="3.1.4.-" evidence="2"/>
<proteinExistence type="inferred from homology"/>
<comment type="similarity">
    <text evidence="1 2">Belongs to the metallophosphoesterase superfamily. YfcE family.</text>
</comment>
<dbReference type="InterPro" id="IPR024654">
    <property type="entry name" value="Calcineurin-like_PHP_lpxH"/>
</dbReference>
<dbReference type="RefSeq" id="WP_100025218.1">
    <property type="nucleotide sequence ID" value="NZ_CP024699.1"/>
</dbReference>
<evidence type="ECO:0000259" key="3">
    <source>
        <dbReference type="Pfam" id="PF12850"/>
    </source>
</evidence>
<evidence type="ECO:0000256" key="1">
    <source>
        <dbReference type="ARBA" id="ARBA00008950"/>
    </source>
</evidence>
<evidence type="ECO:0000313" key="4">
    <source>
        <dbReference type="EMBL" id="ATV59901.1"/>
    </source>
</evidence>
<sequence>MKILFLSDIHSNFEALSKLEKYIENADKTFCLGDILGYYCQVNEVIDFLKEKNVICIVGNHDRYIISKNEIGEKKINESVIFGIDYAIKNIRSDNLEWLKNLPTSISFNFEGISILCCHGSPWNVTNEYLYINMEDRLDKLDEFEFNIIAFGHTHRRYLKENKNKIILNPGSVGQARDLETKVCAMLLDTENYKIEIIELDYDYKKIIELSKNNGAGDYVYKHLGGRK</sequence>
<protein>
    <recommendedName>
        <fullName evidence="2">Phosphoesterase</fullName>
        <ecNumber evidence="2">3.1.4.-</ecNumber>
    </recommendedName>
</protein>
<dbReference type="Pfam" id="PF12850">
    <property type="entry name" value="Metallophos_2"/>
    <property type="match status" value="1"/>
</dbReference>
<evidence type="ECO:0000256" key="2">
    <source>
        <dbReference type="RuleBase" id="RU362039"/>
    </source>
</evidence>
<dbReference type="SUPFAM" id="SSF56300">
    <property type="entry name" value="Metallo-dependent phosphatases"/>
    <property type="match status" value="1"/>
</dbReference>
<dbReference type="InterPro" id="IPR050126">
    <property type="entry name" value="Ap4A_hydrolase"/>
</dbReference>
<accession>A0A2D3NWW6</accession>
<dbReference type="AlphaFoldDB" id="A0A2D3NWW6"/>
<dbReference type="InterPro" id="IPR011152">
    <property type="entry name" value="Pesterase_MJ0912"/>
</dbReference>
<dbReference type="Gene3D" id="3.60.21.10">
    <property type="match status" value="1"/>
</dbReference>
<dbReference type="Proteomes" id="UP000230056">
    <property type="component" value="Chromosome"/>
</dbReference>
<dbReference type="InterPro" id="IPR029052">
    <property type="entry name" value="Metallo-depent_PP-like"/>
</dbReference>
<dbReference type="EMBL" id="CP024699">
    <property type="protein sequence ID" value="ATV59901.1"/>
    <property type="molecule type" value="Genomic_DNA"/>
</dbReference>
<dbReference type="GO" id="GO:0016791">
    <property type="term" value="F:phosphatase activity"/>
    <property type="evidence" value="ECO:0007669"/>
    <property type="project" value="TreeGrafter"/>
</dbReference>
<keyword evidence="2" id="KW-0479">Metal-binding</keyword>